<evidence type="ECO:0000259" key="6">
    <source>
        <dbReference type="PROSITE" id="PS50937"/>
    </source>
</evidence>
<dbReference type="SMART" id="SM00422">
    <property type="entry name" value="HTH_MERR"/>
    <property type="match status" value="1"/>
</dbReference>
<comment type="caution">
    <text evidence="7">The sequence shown here is derived from an EMBL/GenBank/DDBJ whole genome shotgun (WGS) entry which is preliminary data.</text>
</comment>
<dbReference type="SUPFAM" id="SSF46955">
    <property type="entry name" value="Putative DNA-binding domain"/>
    <property type="match status" value="1"/>
</dbReference>
<dbReference type="AlphaFoldDB" id="A0A7W7D5E0"/>
<evidence type="ECO:0000256" key="4">
    <source>
        <dbReference type="ARBA" id="ARBA00023163"/>
    </source>
</evidence>
<dbReference type="InterPro" id="IPR009061">
    <property type="entry name" value="DNA-bd_dom_put_sf"/>
</dbReference>
<sequence length="85" mass="8990">MRADERGARRWSIGELARATGVTVRTLHHYDEIGLVPASERTASGHRRYTEGDLRRLRAAGEGGTPSGTPSTTSTPSPSGSSPTA</sequence>
<dbReference type="InterPro" id="IPR047057">
    <property type="entry name" value="MerR_fam"/>
</dbReference>
<feature type="region of interest" description="Disordered" evidence="5">
    <location>
        <begin position="39"/>
        <end position="85"/>
    </location>
</feature>
<dbReference type="PANTHER" id="PTHR30204:SF69">
    <property type="entry name" value="MERR-FAMILY TRANSCRIPTIONAL REGULATOR"/>
    <property type="match status" value="1"/>
</dbReference>
<name>A0A7W7D5E0_9ACTN</name>
<dbReference type="GO" id="GO:0003677">
    <property type="term" value="F:DNA binding"/>
    <property type="evidence" value="ECO:0007669"/>
    <property type="project" value="UniProtKB-KW"/>
</dbReference>
<protein>
    <recommendedName>
        <fullName evidence="6">HTH merR-type domain-containing protein</fullName>
    </recommendedName>
</protein>
<reference evidence="7 8" key="1">
    <citation type="submission" date="2020-08" db="EMBL/GenBank/DDBJ databases">
        <title>Sequencing the genomes of 1000 actinobacteria strains.</title>
        <authorList>
            <person name="Klenk H.-P."/>
        </authorList>
    </citation>
    <scope>NUCLEOTIDE SEQUENCE [LARGE SCALE GENOMIC DNA]</scope>
    <source>
        <strain evidence="7 8">DSM 45784</strain>
    </source>
</reference>
<dbReference type="Gene3D" id="1.10.1660.10">
    <property type="match status" value="1"/>
</dbReference>
<feature type="domain" description="HTH merR-type" evidence="6">
    <location>
        <begin position="10"/>
        <end position="58"/>
    </location>
</feature>
<dbReference type="PANTHER" id="PTHR30204">
    <property type="entry name" value="REDOX-CYCLING DRUG-SENSING TRANSCRIPTIONAL ACTIVATOR SOXR"/>
    <property type="match status" value="1"/>
</dbReference>
<proteinExistence type="predicted"/>
<dbReference type="InterPro" id="IPR000551">
    <property type="entry name" value="MerR-type_HTH_dom"/>
</dbReference>
<evidence type="ECO:0000256" key="3">
    <source>
        <dbReference type="ARBA" id="ARBA00023125"/>
    </source>
</evidence>
<gene>
    <name evidence="7" type="ORF">BJ982_002136</name>
</gene>
<evidence type="ECO:0000256" key="5">
    <source>
        <dbReference type="SAM" id="MobiDB-lite"/>
    </source>
</evidence>
<evidence type="ECO:0000313" key="8">
    <source>
        <dbReference type="Proteomes" id="UP000542210"/>
    </source>
</evidence>
<keyword evidence="3" id="KW-0238">DNA-binding</keyword>
<evidence type="ECO:0000313" key="7">
    <source>
        <dbReference type="EMBL" id="MBB4700592.1"/>
    </source>
</evidence>
<accession>A0A7W7D5E0</accession>
<dbReference type="PROSITE" id="PS00552">
    <property type="entry name" value="HTH_MERR_1"/>
    <property type="match status" value="1"/>
</dbReference>
<dbReference type="Proteomes" id="UP000542210">
    <property type="component" value="Unassembled WGS sequence"/>
</dbReference>
<keyword evidence="2" id="KW-0805">Transcription regulation</keyword>
<dbReference type="PROSITE" id="PS50937">
    <property type="entry name" value="HTH_MERR_2"/>
    <property type="match status" value="1"/>
</dbReference>
<keyword evidence="8" id="KW-1185">Reference proteome</keyword>
<organism evidence="7 8">
    <name type="scientific">Sphaerisporangium siamense</name>
    <dbReference type="NCBI Taxonomy" id="795645"/>
    <lineage>
        <taxon>Bacteria</taxon>
        <taxon>Bacillati</taxon>
        <taxon>Actinomycetota</taxon>
        <taxon>Actinomycetes</taxon>
        <taxon>Streptosporangiales</taxon>
        <taxon>Streptosporangiaceae</taxon>
        <taxon>Sphaerisporangium</taxon>
    </lineage>
</organism>
<dbReference type="GO" id="GO:0003700">
    <property type="term" value="F:DNA-binding transcription factor activity"/>
    <property type="evidence" value="ECO:0007669"/>
    <property type="project" value="InterPro"/>
</dbReference>
<feature type="compositionally biased region" description="Low complexity" evidence="5">
    <location>
        <begin position="67"/>
        <end position="85"/>
    </location>
</feature>
<evidence type="ECO:0000256" key="2">
    <source>
        <dbReference type="ARBA" id="ARBA00023015"/>
    </source>
</evidence>
<dbReference type="PRINTS" id="PR00040">
    <property type="entry name" value="HTHMERR"/>
</dbReference>
<dbReference type="EMBL" id="JACHND010000001">
    <property type="protein sequence ID" value="MBB4700592.1"/>
    <property type="molecule type" value="Genomic_DNA"/>
</dbReference>
<keyword evidence="1" id="KW-0678">Repressor</keyword>
<dbReference type="Pfam" id="PF00376">
    <property type="entry name" value="MerR"/>
    <property type="match status" value="1"/>
</dbReference>
<keyword evidence="4" id="KW-0804">Transcription</keyword>
<evidence type="ECO:0000256" key="1">
    <source>
        <dbReference type="ARBA" id="ARBA00022491"/>
    </source>
</evidence>